<dbReference type="InParanoid" id="A0A7R8UXR6"/>
<dbReference type="SMART" id="SM00020">
    <property type="entry name" value="Tryp_SPc"/>
    <property type="match status" value="1"/>
</dbReference>
<dbReference type="GO" id="GO:0006508">
    <property type="term" value="P:proteolysis"/>
    <property type="evidence" value="ECO:0007669"/>
    <property type="project" value="UniProtKB-KW"/>
</dbReference>
<dbReference type="Proteomes" id="UP000594454">
    <property type="component" value="Chromosome 4"/>
</dbReference>
<reference evidence="8 9" key="1">
    <citation type="submission" date="2020-11" db="EMBL/GenBank/DDBJ databases">
        <authorList>
            <person name="Wallbank WR R."/>
            <person name="Pardo Diaz C."/>
            <person name="Kozak K."/>
            <person name="Martin S."/>
            <person name="Jiggins C."/>
            <person name="Moest M."/>
            <person name="Warren A I."/>
            <person name="Generalovic N T."/>
            <person name="Byers J.R.P. K."/>
            <person name="Montejo-Kovacevich G."/>
            <person name="Yen C E."/>
        </authorList>
    </citation>
    <scope>NUCLEOTIDE SEQUENCE [LARGE SCALE GENOMIC DNA]</scope>
</reference>
<dbReference type="PRINTS" id="PR00722">
    <property type="entry name" value="CHYMOTRYPSIN"/>
</dbReference>
<dbReference type="InterPro" id="IPR009003">
    <property type="entry name" value="Peptidase_S1_PA"/>
</dbReference>
<protein>
    <recommendedName>
        <fullName evidence="7">Peptidase S1 domain-containing protein</fullName>
    </recommendedName>
</protein>
<dbReference type="EMBL" id="LR899012">
    <property type="protein sequence ID" value="CAD7088917.1"/>
    <property type="molecule type" value="Genomic_DNA"/>
</dbReference>
<dbReference type="InterPro" id="IPR043504">
    <property type="entry name" value="Peptidase_S1_PA_chymotrypsin"/>
</dbReference>
<name>A0A7R8UXR6_HERIL</name>
<dbReference type="InterPro" id="IPR001314">
    <property type="entry name" value="Peptidase_S1A"/>
</dbReference>
<dbReference type="FunFam" id="2.40.10.10:FF:000010">
    <property type="entry name" value="Kallikrein related peptidase 11"/>
    <property type="match status" value="1"/>
</dbReference>
<dbReference type="PROSITE" id="PS50240">
    <property type="entry name" value="TRYPSIN_DOM"/>
    <property type="match status" value="1"/>
</dbReference>
<keyword evidence="4" id="KW-0378">Hydrolase</keyword>
<evidence type="ECO:0000256" key="5">
    <source>
        <dbReference type="ARBA" id="ARBA00022825"/>
    </source>
</evidence>
<dbReference type="PROSITE" id="PS00135">
    <property type="entry name" value="TRYPSIN_SER"/>
    <property type="match status" value="1"/>
</dbReference>
<keyword evidence="9" id="KW-1185">Reference proteome</keyword>
<evidence type="ECO:0000259" key="7">
    <source>
        <dbReference type="PROSITE" id="PS50240"/>
    </source>
</evidence>
<sequence length="177" mass="19983">MNPRNMAIRAGTTTRLYGGYVRKVAGWKRHPKYNKKSTAYDVGLVYLKKSLPFNNRVRPIKLFQGRLRKYEKGIIAGWGTTSDRSQKLPKVAKIAAVRITPRRKCQRAYGRMLKRTMYCAGFMDGARDACEGDSGGPLVIRGRLAGIVSEGNGCGRRGFPGIYTRVPLLKKWIKRNM</sequence>
<feature type="domain" description="Peptidase S1" evidence="7">
    <location>
        <begin position="1"/>
        <end position="177"/>
    </location>
</feature>
<dbReference type="AlphaFoldDB" id="A0A7R8UXR6"/>
<evidence type="ECO:0000313" key="9">
    <source>
        <dbReference type="Proteomes" id="UP000594454"/>
    </source>
</evidence>
<dbReference type="PANTHER" id="PTHR24264">
    <property type="entry name" value="TRYPSIN-RELATED"/>
    <property type="match status" value="1"/>
</dbReference>
<gene>
    <name evidence="8" type="ORF">HERILL_LOCUS11505</name>
</gene>
<proteinExistence type="predicted"/>
<dbReference type="OrthoDB" id="10059102at2759"/>
<keyword evidence="3" id="KW-0645">Protease</keyword>
<organism evidence="8 9">
    <name type="scientific">Hermetia illucens</name>
    <name type="common">Black soldier fly</name>
    <dbReference type="NCBI Taxonomy" id="343691"/>
    <lineage>
        <taxon>Eukaryota</taxon>
        <taxon>Metazoa</taxon>
        <taxon>Ecdysozoa</taxon>
        <taxon>Arthropoda</taxon>
        <taxon>Hexapoda</taxon>
        <taxon>Insecta</taxon>
        <taxon>Pterygota</taxon>
        <taxon>Neoptera</taxon>
        <taxon>Endopterygota</taxon>
        <taxon>Diptera</taxon>
        <taxon>Brachycera</taxon>
        <taxon>Stratiomyomorpha</taxon>
        <taxon>Stratiomyidae</taxon>
        <taxon>Hermetiinae</taxon>
        <taxon>Hermetia</taxon>
    </lineage>
</organism>
<keyword evidence="5" id="KW-0720">Serine protease</keyword>
<dbReference type="Gene3D" id="2.40.10.10">
    <property type="entry name" value="Trypsin-like serine proteases"/>
    <property type="match status" value="2"/>
</dbReference>
<keyword evidence="6" id="KW-1015">Disulfide bond</keyword>
<dbReference type="InterPro" id="IPR001254">
    <property type="entry name" value="Trypsin_dom"/>
</dbReference>
<dbReference type="InterPro" id="IPR050127">
    <property type="entry name" value="Serine_Proteases_S1"/>
</dbReference>
<evidence type="ECO:0000256" key="4">
    <source>
        <dbReference type="ARBA" id="ARBA00022801"/>
    </source>
</evidence>
<evidence type="ECO:0000256" key="1">
    <source>
        <dbReference type="ARBA" id="ARBA00004613"/>
    </source>
</evidence>
<evidence type="ECO:0000313" key="8">
    <source>
        <dbReference type="EMBL" id="CAD7088917.1"/>
    </source>
</evidence>
<dbReference type="GO" id="GO:0005615">
    <property type="term" value="C:extracellular space"/>
    <property type="evidence" value="ECO:0007669"/>
    <property type="project" value="TreeGrafter"/>
</dbReference>
<evidence type="ECO:0000256" key="2">
    <source>
        <dbReference type="ARBA" id="ARBA00022525"/>
    </source>
</evidence>
<accession>A0A7R8UXR6</accession>
<evidence type="ECO:0000256" key="6">
    <source>
        <dbReference type="ARBA" id="ARBA00023157"/>
    </source>
</evidence>
<comment type="subcellular location">
    <subcellularLocation>
        <location evidence="1">Secreted</location>
    </subcellularLocation>
</comment>
<evidence type="ECO:0000256" key="3">
    <source>
        <dbReference type="ARBA" id="ARBA00022670"/>
    </source>
</evidence>
<keyword evidence="2" id="KW-0964">Secreted</keyword>
<dbReference type="SUPFAM" id="SSF50494">
    <property type="entry name" value="Trypsin-like serine proteases"/>
    <property type="match status" value="1"/>
</dbReference>
<dbReference type="CDD" id="cd00190">
    <property type="entry name" value="Tryp_SPc"/>
    <property type="match status" value="1"/>
</dbReference>
<dbReference type="GO" id="GO:0004252">
    <property type="term" value="F:serine-type endopeptidase activity"/>
    <property type="evidence" value="ECO:0007669"/>
    <property type="project" value="InterPro"/>
</dbReference>
<dbReference type="InterPro" id="IPR033116">
    <property type="entry name" value="TRYPSIN_SER"/>
</dbReference>
<dbReference type="Pfam" id="PF00089">
    <property type="entry name" value="Trypsin"/>
    <property type="match status" value="1"/>
</dbReference>
<dbReference type="PANTHER" id="PTHR24264:SF65">
    <property type="entry name" value="SRCR DOMAIN-CONTAINING PROTEIN"/>
    <property type="match status" value="1"/>
</dbReference>